<protein>
    <submittedName>
        <fullName evidence="5">Uncharacterized protein</fullName>
    </submittedName>
</protein>
<evidence type="ECO:0000256" key="4">
    <source>
        <dbReference type="ARBA" id="ARBA00023180"/>
    </source>
</evidence>
<keyword evidence="4" id="KW-0325">Glycoprotein</keyword>
<reference evidence="5" key="1">
    <citation type="journal article" date="2018" name="DNA Res.">
        <title>Multiple hybrid de novo genome assembly of finger millet, an orphan allotetraploid crop.</title>
        <authorList>
            <person name="Hatakeyama M."/>
            <person name="Aluri S."/>
            <person name="Balachadran M.T."/>
            <person name="Sivarajan S.R."/>
            <person name="Patrignani A."/>
            <person name="Gruter S."/>
            <person name="Poveda L."/>
            <person name="Shimizu-Inatsugi R."/>
            <person name="Baeten J."/>
            <person name="Francoijs K.J."/>
            <person name="Nataraja K.N."/>
            <person name="Reddy Y.A.N."/>
            <person name="Phadnis S."/>
            <person name="Ravikumar R.L."/>
            <person name="Schlapbach R."/>
            <person name="Sreeman S.M."/>
            <person name="Shimizu K.K."/>
        </authorList>
    </citation>
    <scope>NUCLEOTIDE SEQUENCE</scope>
</reference>
<evidence type="ECO:0000313" key="5">
    <source>
        <dbReference type="EMBL" id="GJM90241.1"/>
    </source>
</evidence>
<dbReference type="FunFam" id="3.80.10.10:FF:000041">
    <property type="entry name" value="LRR receptor-like serine/threonine-protein kinase ERECTA"/>
    <property type="match status" value="1"/>
</dbReference>
<dbReference type="InterPro" id="IPR001611">
    <property type="entry name" value="Leu-rich_rpt"/>
</dbReference>
<reference evidence="5" key="2">
    <citation type="submission" date="2021-12" db="EMBL/GenBank/DDBJ databases">
        <title>Resequencing data analysis of finger millet.</title>
        <authorList>
            <person name="Hatakeyama M."/>
            <person name="Aluri S."/>
            <person name="Balachadran M.T."/>
            <person name="Sivarajan S.R."/>
            <person name="Poveda L."/>
            <person name="Shimizu-Inatsugi R."/>
            <person name="Schlapbach R."/>
            <person name="Sreeman S.M."/>
            <person name="Shimizu K.K."/>
        </authorList>
    </citation>
    <scope>NUCLEOTIDE SEQUENCE</scope>
</reference>
<dbReference type="SUPFAM" id="SSF52058">
    <property type="entry name" value="L domain-like"/>
    <property type="match status" value="1"/>
</dbReference>
<comment type="caution">
    <text evidence="5">The sequence shown here is derived from an EMBL/GenBank/DDBJ whole genome shotgun (WGS) entry which is preliminary data.</text>
</comment>
<dbReference type="Pfam" id="PF00560">
    <property type="entry name" value="LRR_1"/>
    <property type="match status" value="5"/>
</dbReference>
<keyword evidence="2" id="KW-0732">Signal</keyword>
<keyword evidence="3" id="KW-0677">Repeat</keyword>
<dbReference type="SMART" id="SM00369">
    <property type="entry name" value="LRR_TYP"/>
    <property type="match status" value="2"/>
</dbReference>
<keyword evidence="6" id="KW-1185">Reference proteome</keyword>
<dbReference type="InterPro" id="IPR053211">
    <property type="entry name" value="DNA_repair-toleration"/>
</dbReference>
<dbReference type="PRINTS" id="PR00019">
    <property type="entry name" value="LEURICHRPT"/>
</dbReference>
<proteinExistence type="predicted"/>
<name>A0AAV5BV07_ELECO</name>
<gene>
    <name evidence="5" type="primary">ga06502</name>
    <name evidence="5" type="ORF">PR202_ga06502</name>
</gene>
<dbReference type="PANTHER" id="PTHR48060:SF21">
    <property type="entry name" value="L DOMAIN-LIKE PROTEIN"/>
    <property type="match status" value="1"/>
</dbReference>
<evidence type="ECO:0000256" key="1">
    <source>
        <dbReference type="ARBA" id="ARBA00022614"/>
    </source>
</evidence>
<evidence type="ECO:0000256" key="3">
    <source>
        <dbReference type="ARBA" id="ARBA00022737"/>
    </source>
</evidence>
<accession>A0AAV5BV07</accession>
<evidence type="ECO:0000313" key="6">
    <source>
        <dbReference type="Proteomes" id="UP001054889"/>
    </source>
</evidence>
<dbReference type="PROSITE" id="PS51450">
    <property type="entry name" value="LRR"/>
    <property type="match status" value="1"/>
</dbReference>
<evidence type="ECO:0000256" key="2">
    <source>
        <dbReference type="ARBA" id="ARBA00022729"/>
    </source>
</evidence>
<sequence>MNMVSTCHGRMAQTAASGKASPAINVELLLSGSIPANLGKCSALRVLKADHNNLSGPIPDKLFHAILLEDLSFAENSLHGILDGKQVINLRNLVNLDLGGNRLHGNIPDSIGQLKRLEEIHLDDNNMSGELPSALSNCTNIIIIDLKSNNFSGELHKVNFSNLPYLKTLDLLYNNFTGTIPESMYSCSNLTALRLSGNNLHGQLSPRISNLKSLVFLSIGLNNFTNIRHTLKILRNSTNLTFLLMGANFKDETMPEDETIDGFQNLRYRRITTFPKTLDLSHNNFTGVIPLEIIQLKLVTKLNFSFNGLSGEIPQQLGNLTSLQVLDLSSNHLTAYPKLLKYLISPQNIWTEEQHL</sequence>
<dbReference type="PANTHER" id="PTHR48060">
    <property type="entry name" value="DNA DAMAGE-REPAIR/TOLERATION PROTEIN DRT100"/>
    <property type="match status" value="1"/>
</dbReference>
<dbReference type="Pfam" id="PF13855">
    <property type="entry name" value="LRR_8"/>
    <property type="match status" value="1"/>
</dbReference>
<dbReference type="InterPro" id="IPR003591">
    <property type="entry name" value="Leu-rich_rpt_typical-subtyp"/>
</dbReference>
<dbReference type="Proteomes" id="UP001054889">
    <property type="component" value="Unassembled WGS sequence"/>
</dbReference>
<organism evidence="5 6">
    <name type="scientific">Eleusine coracana subsp. coracana</name>
    <dbReference type="NCBI Taxonomy" id="191504"/>
    <lineage>
        <taxon>Eukaryota</taxon>
        <taxon>Viridiplantae</taxon>
        <taxon>Streptophyta</taxon>
        <taxon>Embryophyta</taxon>
        <taxon>Tracheophyta</taxon>
        <taxon>Spermatophyta</taxon>
        <taxon>Magnoliopsida</taxon>
        <taxon>Liliopsida</taxon>
        <taxon>Poales</taxon>
        <taxon>Poaceae</taxon>
        <taxon>PACMAD clade</taxon>
        <taxon>Chloridoideae</taxon>
        <taxon>Cynodonteae</taxon>
        <taxon>Eleusininae</taxon>
        <taxon>Eleusine</taxon>
    </lineage>
</organism>
<dbReference type="Gene3D" id="3.80.10.10">
    <property type="entry name" value="Ribonuclease Inhibitor"/>
    <property type="match status" value="2"/>
</dbReference>
<keyword evidence="1" id="KW-0433">Leucine-rich repeat</keyword>
<dbReference type="InterPro" id="IPR032675">
    <property type="entry name" value="LRR_dom_sf"/>
</dbReference>
<dbReference type="AlphaFoldDB" id="A0AAV5BV07"/>
<dbReference type="EMBL" id="BQKI01000003">
    <property type="protein sequence ID" value="GJM90241.1"/>
    <property type="molecule type" value="Genomic_DNA"/>
</dbReference>